<protein>
    <recommendedName>
        <fullName evidence="6 7">Methionine aminopeptidase</fullName>
        <shortName evidence="6">MAP</shortName>
        <shortName evidence="6">MetAP</shortName>
        <ecNumber evidence="6 7">3.4.11.18</ecNumber>
    </recommendedName>
    <alternativeName>
        <fullName evidence="6">Peptidase M</fullName>
    </alternativeName>
</protein>
<evidence type="ECO:0000256" key="5">
    <source>
        <dbReference type="ARBA" id="ARBA00022801"/>
    </source>
</evidence>
<feature type="binding site" evidence="6">
    <location>
        <position position="170"/>
    </location>
    <ligand>
        <name>a divalent metal cation</name>
        <dbReference type="ChEBI" id="CHEBI:60240"/>
        <label>2</label>
        <note>catalytic</note>
    </ligand>
</feature>
<feature type="binding site" evidence="6">
    <location>
        <position position="203"/>
    </location>
    <ligand>
        <name>a divalent metal cation</name>
        <dbReference type="ChEBI" id="CHEBI:60240"/>
        <label>2</label>
        <note>catalytic</note>
    </ligand>
</feature>
<keyword evidence="10" id="KW-1185">Reference proteome</keyword>
<dbReference type="SUPFAM" id="SSF55920">
    <property type="entry name" value="Creatinase/aminopeptidase"/>
    <property type="match status" value="1"/>
</dbReference>
<feature type="domain" description="Peptidase M24" evidence="8">
    <location>
        <begin position="12"/>
        <end position="241"/>
    </location>
</feature>
<comment type="cofactor">
    <cofactor evidence="6">
        <name>Co(2+)</name>
        <dbReference type="ChEBI" id="CHEBI:48828"/>
    </cofactor>
    <cofactor evidence="6">
        <name>Zn(2+)</name>
        <dbReference type="ChEBI" id="CHEBI:29105"/>
    </cofactor>
    <cofactor evidence="6">
        <name>Mn(2+)</name>
        <dbReference type="ChEBI" id="CHEBI:29035"/>
    </cofactor>
    <cofactor evidence="6">
        <name>Fe(2+)</name>
        <dbReference type="ChEBI" id="CHEBI:29033"/>
    </cofactor>
    <text evidence="6">Binds 2 divalent metal cations per subunit. Has a high-affinity and a low affinity metal-binding site. The true nature of the physiological cofactor is under debate. The enzyme is active with cobalt, zinc, manganese or divalent iron ions. Most likely, methionine aminopeptidases function as mononuclear Fe(2+)-metalloproteases under physiological conditions, and the catalytically relevant metal-binding site has been assigned to the histidine-containing high-affinity site.</text>
</comment>
<keyword evidence="2 6" id="KW-0031">Aminopeptidase</keyword>
<dbReference type="InterPro" id="IPR036005">
    <property type="entry name" value="Creatinase/aminopeptidase-like"/>
</dbReference>
<dbReference type="HAMAP" id="MF_01974">
    <property type="entry name" value="MetAP_1"/>
    <property type="match status" value="1"/>
</dbReference>
<dbReference type="NCBIfam" id="TIGR00500">
    <property type="entry name" value="met_pdase_I"/>
    <property type="match status" value="1"/>
</dbReference>
<feature type="binding site" evidence="6">
    <location>
        <position position="177"/>
    </location>
    <ligand>
        <name>substrate</name>
    </ligand>
</feature>
<keyword evidence="5 6" id="KW-0378">Hydrolase</keyword>
<dbReference type="PROSITE" id="PS00680">
    <property type="entry name" value="MAP_1"/>
    <property type="match status" value="1"/>
</dbReference>
<dbReference type="EMBL" id="JRNI01000031">
    <property type="protein sequence ID" value="KGF30021.1"/>
    <property type="molecule type" value="Genomic_DNA"/>
</dbReference>
<feature type="binding site" evidence="6">
    <location>
        <position position="96"/>
    </location>
    <ligand>
        <name>a divalent metal cation</name>
        <dbReference type="ChEBI" id="CHEBI:60240"/>
        <label>1</label>
    </ligand>
</feature>
<dbReference type="OrthoDB" id="9802055at2"/>
<comment type="function">
    <text evidence="1 6">Removes the N-terminal methionine from nascent proteins. The N-terminal methionine is often cleaved when the second residue in the primary sequence is small and uncharged (Met-Ala-, Cys, Gly, Pro, Ser, Thr, or Val). Requires deformylation of the N(alpha)-formylated initiator methionine before it can be hydrolyzed.</text>
</comment>
<dbReference type="Proteomes" id="UP000029629">
    <property type="component" value="Unassembled WGS sequence"/>
</dbReference>
<keyword evidence="3 6" id="KW-0645">Protease</keyword>
<dbReference type="Gene3D" id="3.90.230.10">
    <property type="entry name" value="Creatinase/methionine aminopeptidase superfamily"/>
    <property type="match status" value="1"/>
</dbReference>
<dbReference type="PANTHER" id="PTHR43330:SF27">
    <property type="entry name" value="METHIONINE AMINOPEPTIDASE"/>
    <property type="match status" value="1"/>
</dbReference>
<dbReference type="CDD" id="cd01086">
    <property type="entry name" value="MetAP1"/>
    <property type="match status" value="1"/>
</dbReference>
<accession>A0A095Z6Q2</accession>
<comment type="catalytic activity">
    <reaction evidence="6 7">
        <text>Release of N-terminal amino acids, preferentially methionine, from peptides and arylamides.</text>
        <dbReference type="EC" id="3.4.11.18"/>
    </reaction>
</comment>
<evidence type="ECO:0000256" key="4">
    <source>
        <dbReference type="ARBA" id="ARBA00022723"/>
    </source>
</evidence>
<feature type="binding site" evidence="6">
    <location>
        <position position="107"/>
    </location>
    <ligand>
        <name>a divalent metal cation</name>
        <dbReference type="ChEBI" id="CHEBI:60240"/>
        <label>2</label>
        <note>catalytic</note>
    </ligand>
</feature>
<dbReference type="GO" id="GO:0004239">
    <property type="term" value="F:initiator methionyl aminopeptidase activity"/>
    <property type="evidence" value="ECO:0007669"/>
    <property type="project" value="UniProtKB-UniRule"/>
</dbReference>
<comment type="similarity">
    <text evidence="6">Belongs to the peptidase M24A family. Methionine aminopeptidase type 1 subfamily.</text>
</comment>
<dbReference type="EC" id="3.4.11.18" evidence="6 7"/>
<comment type="subunit">
    <text evidence="6">Monomer.</text>
</comment>
<proteinExistence type="inferred from homology"/>
<feature type="binding site" evidence="6">
    <location>
        <position position="234"/>
    </location>
    <ligand>
        <name>a divalent metal cation</name>
        <dbReference type="ChEBI" id="CHEBI:60240"/>
        <label>2</label>
        <note>catalytic</note>
    </ligand>
</feature>
<dbReference type="GO" id="GO:0046872">
    <property type="term" value="F:metal ion binding"/>
    <property type="evidence" value="ECO:0007669"/>
    <property type="project" value="UniProtKB-UniRule"/>
</dbReference>
<evidence type="ECO:0000313" key="10">
    <source>
        <dbReference type="Proteomes" id="UP000029629"/>
    </source>
</evidence>
<feature type="binding site" evidence="6">
    <location>
        <position position="79"/>
    </location>
    <ligand>
        <name>substrate</name>
    </ligand>
</feature>
<dbReference type="Pfam" id="PF00557">
    <property type="entry name" value="Peptidase_M24"/>
    <property type="match status" value="1"/>
</dbReference>
<dbReference type="GO" id="GO:0005829">
    <property type="term" value="C:cytosol"/>
    <property type="evidence" value="ECO:0007669"/>
    <property type="project" value="TreeGrafter"/>
</dbReference>
<evidence type="ECO:0000259" key="8">
    <source>
        <dbReference type="Pfam" id="PF00557"/>
    </source>
</evidence>
<dbReference type="InterPro" id="IPR002467">
    <property type="entry name" value="Pept_M24A_MAP1"/>
</dbReference>
<evidence type="ECO:0000256" key="7">
    <source>
        <dbReference type="RuleBase" id="RU003653"/>
    </source>
</evidence>
<keyword evidence="4 6" id="KW-0479">Metal-binding</keyword>
<evidence type="ECO:0000313" key="9">
    <source>
        <dbReference type="EMBL" id="KGF30021.1"/>
    </source>
</evidence>
<evidence type="ECO:0000256" key="2">
    <source>
        <dbReference type="ARBA" id="ARBA00022438"/>
    </source>
</evidence>
<comment type="caution">
    <text evidence="9">The sequence shown here is derived from an EMBL/GenBank/DDBJ whole genome shotgun (WGS) entry which is preliminary data.</text>
</comment>
<dbReference type="PANTHER" id="PTHR43330">
    <property type="entry name" value="METHIONINE AMINOPEPTIDASE"/>
    <property type="match status" value="1"/>
</dbReference>
<evidence type="ECO:0000256" key="6">
    <source>
        <dbReference type="HAMAP-Rule" id="MF_01974"/>
    </source>
</evidence>
<dbReference type="GO" id="GO:0006508">
    <property type="term" value="P:proteolysis"/>
    <property type="evidence" value="ECO:0007669"/>
    <property type="project" value="UniProtKB-KW"/>
</dbReference>
<sequence length="259" mass="28083">MATIKNSDDIAKVRRAAQTAAGILDYLTPFIKAGITTAEIEHLTRERIKELGIRSATVGYGNPPFPAAICTSINHVVCHGIPSDKKLKDGDIINLDITIEEDGWFGDTSRMFMIGKPSILAQRLVQTTFECMWKGIRAVKPGATLGDVGHAIQSHAEAAGFSVVRDYCGHGIGQVMHEDPQVLHYGKPGTGLKLEKGMVFTIEPMINAGKHHTSVLGDGWTVVTKDRSLSAQWEHQLIVTDDGYEVLSTSPGMPEPPAE</sequence>
<dbReference type="InterPro" id="IPR000994">
    <property type="entry name" value="Pept_M24"/>
</dbReference>
<dbReference type="AlphaFoldDB" id="A0A095Z6Q2"/>
<reference evidence="9 10" key="1">
    <citation type="submission" date="2014-07" db="EMBL/GenBank/DDBJ databases">
        <authorList>
            <person name="McCorrison J."/>
            <person name="Sanka R."/>
            <person name="Torralba M."/>
            <person name="Gillis M."/>
            <person name="Haft D.H."/>
            <person name="Methe B."/>
            <person name="Sutton G."/>
            <person name="Nelson K.E."/>
        </authorList>
    </citation>
    <scope>NUCLEOTIDE SEQUENCE [LARGE SCALE GENOMIC DNA]</scope>
    <source>
        <strain evidence="9 10">DNF00040</strain>
    </source>
</reference>
<dbReference type="InterPro" id="IPR001714">
    <property type="entry name" value="Pept_M24_MAP"/>
</dbReference>
<feature type="binding site" evidence="6">
    <location>
        <position position="234"/>
    </location>
    <ligand>
        <name>a divalent metal cation</name>
        <dbReference type="ChEBI" id="CHEBI:60240"/>
        <label>1</label>
    </ligand>
</feature>
<evidence type="ECO:0000256" key="3">
    <source>
        <dbReference type="ARBA" id="ARBA00022670"/>
    </source>
</evidence>
<dbReference type="PRINTS" id="PR00599">
    <property type="entry name" value="MAPEPTIDASE"/>
</dbReference>
<feature type="binding site" evidence="6">
    <location>
        <position position="107"/>
    </location>
    <ligand>
        <name>a divalent metal cation</name>
        <dbReference type="ChEBI" id="CHEBI:60240"/>
        <label>1</label>
    </ligand>
</feature>
<dbReference type="eggNOG" id="COG0024">
    <property type="taxonomic scope" value="Bacteria"/>
</dbReference>
<evidence type="ECO:0000256" key="1">
    <source>
        <dbReference type="ARBA" id="ARBA00002521"/>
    </source>
</evidence>
<gene>
    <name evidence="6" type="primary">map</name>
    <name evidence="9" type="ORF">HMPREF2130_08145</name>
</gene>
<dbReference type="RefSeq" id="WP_036559860.1">
    <property type="nucleotide sequence ID" value="NZ_JRNI01000031.1"/>
</dbReference>
<name>A0A095Z6Q2_9BURK</name>
<dbReference type="GO" id="GO:0070006">
    <property type="term" value="F:metalloaminopeptidase activity"/>
    <property type="evidence" value="ECO:0007669"/>
    <property type="project" value="UniProtKB-UniRule"/>
</dbReference>
<organism evidence="9 10">
    <name type="scientific">Oligella urethralis DNF00040</name>
    <dbReference type="NCBI Taxonomy" id="1401065"/>
    <lineage>
        <taxon>Bacteria</taxon>
        <taxon>Pseudomonadati</taxon>
        <taxon>Pseudomonadota</taxon>
        <taxon>Betaproteobacteria</taxon>
        <taxon>Burkholderiales</taxon>
        <taxon>Alcaligenaceae</taxon>
        <taxon>Oligella</taxon>
    </lineage>
</organism>